<dbReference type="GO" id="GO:0051539">
    <property type="term" value="F:4 iron, 4 sulfur cluster binding"/>
    <property type="evidence" value="ECO:0007669"/>
    <property type="project" value="UniProtKB-KW"/>
</dbReference>
<dbReference type="InterPro" id="IPR027596">
    <property type="entry name" value="AmmeMemoSam_rS"/>
</dbReference>
<evidence type="ECO:0000256" key="6">
    <source>
        <dbReference type="ARBA" id="ARBA00023014"/>
    </source>
</evidence>
<dbReference type="InterPro" id="IPR034457">
    <property type="entry name" value="Organic_radical-activating"/>
</dbReference>
<dbReference type="PROSITE" id="PS51918">
    <property type="entry name" value="RADICAL_SAM"/>
    <property type="match status" value="1"/>
</dbReference>
<protein>
    <submittedName>
        <fullName evidence="8">Radical SAM domain protein</fullName>
    </submittedName>
</protein>
<evidence type="ECO:0000313" key="9">
    <source>
        <dbReference type="Proteomes" id="UP000006681"/>
    </source>
</evidence>
<dbReference type="SFLD" id="SFLDS00029">
    <property type="entry name" value="Radical_SAM"/>
    <property type="match status" value="1"/>
</dbReference>
<dbReference type="Proteomes" id="UP000006681">
    <property type="component" value="Chromosome"/>
</dbReference>
<evidence type="ECO:0000256" key="1">
    <source>
        <dbReference type="ARBA" id="ARBA00001966"/>
    </source>
</evidence>
<dbReference type="RefSeq" id="WP_013336453.1">
    <property type="nucleotide sequence ID" value="NC_014537.1"/>
</dbReference>
<dbReference type="PANTHER" id="PTHR30352">
    <property type="entry name" value="PYRUVATE FORMATE-LYASE-ACTIVATING ENZYME"/>
    <property type="match status" value="1"/>
</dbReference>
<dbReference type="NCBIfam" id="TIGR04337">
    <property type="entry name" value="AmmeMemoSam_rS"/>
    <property type="match status" value="1"/>
</dbReference>
<proteinExistence type="predicted"/>
<dbReference type="STRING" id="572478.Vdis_1342"/>
<feature type="domain" description="Radical SAM core" evidence="7">
    <location>
        <begin position="94"/>
        <end position="307"/>
    </location>
</feature>
<evidence type="ECO:0000313" key="8">
    <source>
        <dbReference type="EMBL" id="ADN50728.1"/>
    </source>
</evidence>
<keyword evidence="4" id="KW-0479">Metal-binding</keyword>
<evidence type="ECO:0000256" key="3">
    <source>
        <dbReference type="ARBA" id="ARBA00022691"/>
    </source>
</evidence>
<gene>
    <name evidence="8" type="ordered locus">Vdis_1342</name>
</gene>
<dbReference type="InterPro" id="IPR058240">
    <property type="entry name" value="rSAM_sf"/>
</dbReference>
<dbReference type="GeneID" id="9752274"/>
<dbReference type="KEGG" id="vdi:Vdis_1342"/>
<dbReference type="CDD" id="cd01335">
    <property type="entry name" value="Radical_SAM"/>
    <property type="match status" value="1"/>
</dbReference>
<dbReference type="GO" id="GO:0003824">
    <property type="term" value="F:catalytic activity"/>
    <property type="evidence" value="ECO:0007669"/>
    <property type="project" value="InterPro"/>
</dbReference>
<dbReference type="SMART" id="SM00729">
    <property type="entry name" value="Elp3"/>
    <property type="match status" value="1"/>
</dbReference>
<dbReference type="SFLD" id="SFLDG01101">
    <property type="entry name" value="Uncharacterised_Radical_SAM_Su"/>
    <property type="match status" value="1"/>
</dbReference>
<accession>E1QS11</accession>
<dbReference type="PANTHER" id="PTHR30352:SF5">
    <property type="entry name" value="PYRUVATE FORMATE-LYASE 1-ACTIVATING ENZYME"/>
    <property type="match status" value="1"/>
</dbReference>
<dbReference type="Gene3D" id="3.20.20.70">
    <property type="entry name" value="Aldolase class I"/>
    <property type="match status" value="1"/>
</dbReference>
<dbReference type="Pfam" id="PF04055">
    <property type="entry name" value="Radical_SAM"/>
    <property type="match status" value="1"/>
</dbReference>
<dbReference type="InterPro" id="IPR006638">
    <property type="entry name" value="Elp3/MiaA/NifB-like_rSAM"/>
</dbReference>
<dbReference type="InterPro" id="IPR013785">
    <property type="entry name" value="Aldolase_TIM"/>
</dbReference>
<evidence type="ECO:0000259" key="7">
    <source>
        <dbReference type="PROSITE" id="PS51918"/>
    </source>
</evidence>
<dbReference type="AlphaFoldDB" id="E1QS11"/>
<keyword evidence="9" id="KW-1185">Reference proteome</keyword>
<keyword evidence="6" id="KW-0411">Iron-sulfur</keyword>
<reference evidence="8 9" key="1">
    <citation type="journal article" date="2010" name="Stand. Genomic Sci.">
        <title>Complete genome sequence of Vulcanisaeta distributa type strain (IC-017).</title>
        <authorList>
            <person name="Mavromatis K."/>
            <person name="Sikorski J."/>
            <person name="Pabst E."/>
            <person name="Teshima H."/>
            <person name="Lapidus A."/>
            <person name="Lucas S."/>
            <person name="Nolan M."/>
            <person name="Glavina Del Rio T."/>
            <person name="Cheng J.F."/>
            <person name="Bruce D."/>
            <person name="Goodwin L."/>
            <person name="Pitluck S."/>
            <person name="Liolios K."/>
            <person name="Ivanova N."/>
            <person name="Mikhailova N."/>
            <person name="Pati A."/>
            <person name="Chen A."/>
            <person name="Palaniappan K."/>
            <person name="Land M."/>
            <person name="Hauser L."/>
            <person name="Chang Y.J."/>
            <person name="Jeffries C.D."/>
            <person name="Rohde M."/>
            <person name="Spring S."/>
            <person name="Goker M."/>
            <person name="Wirth R."/>
            <person name="Woyke T."/>
            <person name="Bristow J."/>
            <person name="Eisen J.A."/>
            <person name="Markowitz V."/>
            <person name="Hugenholtz P."/>
            <person name="Klenk H.P."/>
            <person name="Kyrpides N.C."/>
        </authorList>
    </citation>
    <scope>NUCLEOTIDE SEQUENCE [LARGE SCALE GENOMIC DNA]</scope>
    <source>
        <strain evidence="9">DSM 14429 / JCM 11212 / NBRC 100878 / IC-017</strain>
    </source>
</reference>
<evidence type="ECO:0000256" key="4">
    <source>
        <dbReference type="ARBA" id="ARBA00022723"/>
    </source>
</evidence>
<keyword evidence="5" id="KW-0408">Iron</keyword>
<organism evidence="8 9">
    <name type="scientific">Vulcanisaeta distributa (strain DSM 14429 / JCM 11212 / NBRC 100878 / IC-017)</name>
    <dbReference type="NCBI Taxonomy" id="572478"/>
    <lineage>
        <taxon>Archaea</taxon>
        <taxon>Thermoproteota</taxon>
        <taxon>Thermoprotei</taxon>
        <taxon>Thermoproteales</taxon>
        <taxon>Thermoproteaceae</taxon>
        <taxon>Vulcanisaeta</taxon>
    </lineage>
</organism>
<reference evidence="9" key="2">
    <citation type="journal article" date="2010" name="Stand. Genomic Sci.">
        <title>Complete genome sequence of Vulcanisaeta distributa type strain (IC-017T).</title>
        <authorList>
            <person name="Mavromatis K."/>
            <person name="Sikorski J."/>
            <person name="Pabst E."/>
            <person name="Teshima H."/>
            <person name="Lapidus A."/>
            <person name="Lucas S."/>
            <person name="Nolan M."/>
            <person name="Glavina Del Rio T."/>
            <person name="Cheng J."/>
            <person name="Bruce D."/>
            <person name="Goodwin L."/>
            <person name="Pitluck S."/>
            <person name="Liolios K."/>
            <person name="Ivanova N."/>
            <person name="Mikhailova N."/>
            <person name="Pati A."/>
            <person name="Chen A."/>
            <person name="Palaniappan K."/>
            <person name="Land M."/>
            <person name="Hauser L."/>
            <person name="Chang Y."/>
            <person name="Jeffries C."/>
            <person name="Rohde M."/>
            <person name="Spring S."/>
            <person name="Goker M."/>
            <person name="Wirth R."/>
            <person name="Woyke T."/>
            <person name="Bristow J."/>
            <person name="Eisen J."/>
            <person name="Markowitz V."/>
            <person name="Hugenholtz P."/>
            <person name="Klenk H."/>
            <person name="Kyrpides N."/>
        </authorList>
    </citation>
    <scope>NUCLEOTIDE SEQUENCE [LARGE SCALE GENOMIC DNA]</scope>
    <source>
        <strain evidence="9">DSM 14429 / JCM 11212 / NBRC 100878 / IC-017</strain>
    </source>
</reference>
<evidence type="ECO:0000256" key="5">
    <source>
        <dbReference type="ARBA" id="ARBA00023004"/>
    </source>
</evidence>
<dbReference type="eggNOG" id="arCOG00947">
    <property type="taxonomic scope" value="Archaea"/>
</dbReference>
<dbReference type="HOGENOM" id="CLU_044176_1_0_2"/>
<sequence length="367" mass="41848">MSITEMPIYSWPLRMYEPSSELLRLPNVRESSFSVSLENNRVKCTLCHRQCTLSNGQVGLCGMRFNINGRLYTATYGLLTAAESRPMEIKPLFHYYPRTSALTISTYGCNFPCAWCQNWHLSKFTSMDGVYVPPEKLVEWAIENGDSGINVSFNEPTLLTEYVIDVFRLARARGLHASINTNGYLTPEALRALFNAGMDGMNSDIKGGRETYKRWLAADFDRLMSTLEYAVKLGIHLEVTYLVIPGVNDDEADEVINAVARLGRDVPLHITAYYPAHKLRNSPTPVELIENIWRRAKKELDYVYVGNIPGHPGQHTYCPRCGAVLIKRFEDRVIDVKLVNYKCPRCGYEIKIRGYIGKYGNLYRRFV</sequence>
<keyword evidence="2" id="KW-0004">4Fe-4S</keyword>
<dbReference type="InterPro" id="IPR007197">
    <property type="entry name" value="rSAM"/>
</dbReference>
<evidence type="ECO:0000256" key="2">
    <source>
        <dbReference type="ARBA" id="ARBA00022485"/>
    </source>
</evidence>
<dbReference type="SUPFAM" id="SSF102114">
    <property type="entry name" value="Radical SAM enzymes"/>
    <property type="match status" value="1"/>
</dbReference>
<comment type="cofactor">
    <cofactor evidence="1">
        <name>[4Fe-4S] cluster</name>
        <dbReference type="ChEBI" id="CHEBI:49883"/>
    </cofactor>
</comment>
<keyword evidence="3" id="KW-0949">S-adenosyl-L-methionine</keyword>
<name>E1QS11_VULDI</name>
<dbReference type="EMBL" id="CP002100">
    <property type="protein sequence ID" value="ADN50728.1"/>
    <property type="molecule type" value="Genomic_DNA"/>
</dbReference>
<dbReference type="GO" id="GO:0046872">
    <property type="term" value="F:metal ion binding"/>
    <property type="evidence" value="ECO:0007669"/>
    <property type="project" value="UniProtKB-KW"/>
</dbReference>